<sequence>VADLEGGLEKEWASLQCPSNDGHKFWAHEWERHGTCSFNLHEHDYFNAALTLKGRLDILGALEAADILPNGGEYDSDGILETLREAIGAVPEIRCNKNLEGKEQLLEVFVCIDKYDASTVIPCPTKPHNRCSPKIVFPPFSAALSSS</sequence>
<dbReference type="PANTHER" id="PTHR11240">
    <property type="entry name" value="RIBONUCLEASE T2"/>
    <property type="match status" value="1"/>
</dbReference>
<dbReference type="Proteomes" id="UP000824469">
    <property type="component" value="Unassembled WGS sequence"/>
</dbReference>
<evidence type="ECO:0000256" key="2">
    <source>
        <dbReference type="ARBA" id="ARBA00022722"/>
    </source>
</evidence>
<evidence type="ECO:0000256" key="5">
    <source>
        <dbReference type="ARBA" id="ARBA00023239"/>
    </source>
</evidence>
<dbReference type="Gene3D" id="3.90.730.10">
    <property type="entry name" value="Ribonuclease T2-like"/>
    <property type="match status" value="1"/>
</dbReference>
<dbReference type="PANTHER" id="PTHR11240:SF75">
    <property type="entry name" value="RIBONUCLEASE 3"/>
    <property type="match status" value="1"/>
</dbReference>
<protein>
    <submittedName>
        <fullName evidence="7">Uncharacterized protein</fullName>
    </submittedName>
</protein>
<evidence type="ECO:0000256" key="4">
    <source>
        <dbReference type="ARBA" id="ARBA00022801"/>
    </source>
</evidence>
<keyword evidence="2" id="KW-0540">Nuclease</keyword>
<dbReference type="InterPro" id="IPR033130">
    <property type="entry name" value="RNase_T2_His_AS_2"/>
</dbReference>
<dbReference type="SUPFAM" id="SSF55895">
    <property type="entry name" value="Ribonuclease Rh-like"/>
    <property type="match status" value="1"/>
</dbReference>
<dbReference type="AlphaFoldDB" id="A0AA38L818"/>
<accession>A0AA38L818</accession>
<dbReference type="PROSITE" id="PS00531">
    <property type="entry name" value="RNASE_T2_2"/>
    <property type="match status" value="1"/>
</dbReference>
<organism evidence="7 8">
    <name type="scientific">Taxus chinensis</name>
    <name type="common">Chinese yew</name>
    <name type="synonym">Taxus wallichiana var. chinensis</name>
    <dbReference type="NCBI Taxonomy" id="29808"/>
    <lineage>
        <taxon>Eukaryota</taxon>
        <taxon>Viridiplantae</taxon>
        <taxon>Streptophyta</taxon>
        <taxon>Embryophyta</taxon>
        <taxon>Tracheophyta</taxon>
        <taxon>Spermatophyta</taxon>
        <taxon>Pinopsida</taxon>
        <taxon>Pinidae</taxon>
        <taxon>Conifers II</taxon>
        <taxon>Cupressales</taxon>
        <taxon>Taxaceae</taxon>
        <taxon>Taxus</taxon>
    </lineage>
</organism>
<comment type="caution">
    <text evidence="7">The sequence shown here is derived from an EMBL/GenBank/DDBJ whole genome shotgun (WGS) entry which is preliminary data.</text>
</comment>
<dbReference type="GO" id="GO:0006401">
    <property type="term" value="P:RNA catabolic process"/>
    <property type="evidence" value="ECO:0007669"/>
    <property type="project" value="TreeGrafter"/>
</dbReference>
<comment type="similarity">
    <text evidence="1 6">Belongs to the RNase T2 family.</text>
</comment>
<feature type="non-terminal residue" evidence="7">
    <location>
        <position position="1"/>
    </location>
</feature>
<dbReference type="GO" id="GO:0003723">
    <property type="term" value="F:RNA binding"/>
    <property type="evidence" value="ECO:0007669"/>
    <property type="project" value="InterPro"/>
</dbReference>
<evidence type="ECO:0000256" key="1">
    <source>
        <dbReference type="ARBA" id="ARBA00007469"/>
    </source>
</evidence>
<reference evidence="7 8" key="1">
    <citation type="journal article" date="2021" name="Nat. Plants">
        <title>The Taxus genome provides insights into paclitaxel biosynthesis.</title>
        <authorList>
            <person name="Xiong X."/>
            <person name="Gou J."/>
            <person name="Liao Q."/>
            <person name="Li Y."/>
            <person name="Zhou Q."/>
            <person name="Bi G."/>
            <person name="Li C."/>
            <person name="Du R."/>
            <person name="Wang X."/>
            <person name="Sun T."/>
            <person name="Guo L."/>
            <person name="Liang H."/>
            <person name="Lu P."/>
            <person name="Wu Y."/>
            <person name="Zhang Z."/>
            <person name="Ro D.K."/>
            <person name="Shang Y."/>
            <person name="Huang S."/>
            <person name="Yan J."/>
        </authorList>
    </citation>
    <scope>NUCLEOTIDE SEQUENCE [LARGE SCALE GENOMIC DNA]</scope>
    <source>
        <strain evidence="7">Ta-2019</strain>
    </source>
</reference>
<dbReference type="InterPro" id="IPR001568">
    <property type="entry name" value="RNase_T2-like"/>
</dbReference>
<keyword evidence="4" id="KW-0378">Hydrolase</keyword>
<keyword evidence="8" id="KW-1185">Reference proteome</keyword>
<evidence type="ECO:0000256" key="3">
    <source>
        <dbReference type="ARBA" id="ARBA00022759"/>
    </source>
</evidence>
<keyword evidence="3" id="KW-0255">Endonuclease</keyword>
<proteinExistence type="inferred from homology"/>
<name>A0AA38L818_TAXCH</name>
<dbReference type="Pfam" id="PF00445">
    <property type="entry name" value="Ribonuclease_T2"/>
    <property type="match status" value="1"/>
</dbReference>
<dbReference type="EMBL" id="JAHRHJ020000006">
    <property type="protein sequence ID" value="KAH9311345.1"/>
    <property type="molecule type" value="Genomic_DNA"/>
</dbReference>
<dbReference type="InterPro" id="IPR036430">
    <property type="entry name" value="RNase_T2-like_sf"/>
</dbReference>
<dbReference type="GO" id="GO:0005576">
    <property type="term" value="C:extracellular region"/>
    <property type="evidence" value="ECO:0007669"/>
    <property type="project" value="TreeGrafter"/>
</dbReference>
<keyword evidence="5" id="KW-0456">Lyase</keyword>
<dbReference type="GO" id="GO:0033897">
    <property type="term" value="F:ribonuclease T2 activity"/>
    <property type="evidence" value="ECO:0007669"/>
    <property type="project" value="InterPro"/>
</dbReference>
<evidence type="ECO:0000256" key="6">
    <source>
        <dbReference type="RuleBase" id="RU004328"/>
    </source>
</evidence>
<dbReference type="OMA" id="LEVFVCI"/>
<evidence type="ECO:0000313" key="7">
    <source>
        <dbReference type="EMBL" id="KAH9311345.1"/>
    </source>
</evidence>
<evidence type="ECO:0000313" key="8">
    <source>
        <dbReference type="Proteomes" id="UP000824469"/>
    </source>
</evidence>
<gene>
    <name evidence="7" type="ORF">KI387_026380</name>
</gene>
<dbReference type="GO" id="GO:0016787">
    <property type="term" value="F:hydrolase activity"/>
    <property type="evidence" value="ECO:0007669"/>
    <property type="project" value="UniProtKB-KW"/>
</dbReference>